<gene>
    <name evidence="1" type="ORF">NEPTK9_001799</name>
</gene>
<protein>
    <submittedName>
        <fullName evidence="1">Uncharacterized protein</fullName>
    </submittedName>
</protein>
<keyword evidence="2" id="KW-1185">Reference proteome</keyword>
<evidence type="ECO:0000313" key="2">
    <source>
        <dbReference type="Proteomes" id="UP001194714"/>
    </source>
</evidence>
<evidence type="ECO:0000313" key="1">
    <source>
        <dbReference type="EMBL" id="MBF5060266.1"/>
    </source>
</evidence>
<proteinExistence type="predicted"/>
<sequence>MPLPSPWKEKRERWKAKKKRTVRRTFESCITAYTTFREETGLLYVHFNKNLSFKKNLTFKDRIGLKHQISLEEVDFLVQKRAIPTDTYLLALKREGKLAEAEKALSSLIAFTVKRAQKGFSDKDPHFIRNFGFIDDRAIELDVGGFFHDPKKDLHYFETVEVERIHHKLFPWLEAHYPELIPHAQKEFKKLKKD</sequence>
<name>A0ABS0B1J2_9BACT</name>
<dbReference type="Proteomes" id="UP001194714">
    <property type="component" value="Unassembled WGS sequence"/>
</dbReference>
<comment type="caution">
    <text evidence="1">The sequence shown here is derived from an EMBL/GenBank/DDBJ whole genome shotgun (WGS) entry which is preliminary data.</text>
</comment>
<accession>A0ABS0B1J2</accession>
<reference evidence="1 2" key="1">
    <citation type="submission" date="2020-01" db="EMBL/GenBank/DDBJ databases">
        <title>Draft genome sequence of Cand. Neptunochlamydia vexilliferae K9.</title>
        <authorList>
            <person name="Schulz F."/>
            <person name="Koestlbacher S."/>
            <person name="Wascher F."/>
            <person name="Pizzetti I."/>
            <person name="Horn M."/>
        </authorList>
    </citation>
    <scope>NUCLEOTIDE SEQUENCE [LARGE SCALE GENOMIC DNA]</scope>
    <source>
        <strain evidence="1 2">K9</strain>
    </source>
</reference>
<organism evidence="1 2">
    <name type="scientific">Candidatus Neptunichlamydia vexilliferae</name>
    <dbReference type="NCBI Taxonomy" id="1651774"/>
    <lineage>
        <taxon>Bacteria</taxon>
        <taxon>Pseudomonadati</taxon>
        <taxon>Chlamydiota</taxon>
        <taxon>Chlamydiia</taxon>
        <taxon>Parachlamydiales</taxon>
        <taxon>Simkaniaceae</taxon>
        <taxon>Candidatus Neptunichlamydia</taxon>
    </lineage>
</organism>
<dbReference type="EMBL" id="JAAEJV010000111">
    <property type="protein sequence ID" value="MBF5060266.1"/>
    <property type="molecule type" value="Genomic_DNA"/>
</dbReference>